<feature type="domain" description="FAD-binding FR-type" evidence="1">
    <location>
        <begin position="18"/>
        <end position="152"/>
    </location>
</feature>
<sequence length="367" mass="38808">MPTSTVARVRRARTASAYRAFDVTVARVARLSPSFVRVTFVGPDLAHLGRAGLDQRLKLALPTPDGTPARASDFDGDDWFARWRTTPVEHRNPIRTYTVRAIRGEGTATELDVDMVLHGTGPSAGPASRWAADLVHGTTAVLSGPDADWDGAPVGLEWSPPPGTRRVVLAGDETAAPAIAAICEQLAPGTDAEAYVEIPTPDDALDLTLPAGVRLTWLPRTPGLPARGRELPGGTLVAEHDGAPLPHGARLDDAVRRAMAARVDGCSVCAVGRSCGLGHARLPEPVEDVDVDTTILWDTPAVRALAGVAGAADSPAEPSGAADGCYAWIAGEAATVRDLRRHLVQDLGADRRWVAFMGYWRLGRAEC</sequence>
<dbReference type="Gene3D" id="2.40.30.10">
    <property type="entry name" value="Translation factors"/>
    <property type="match status" value="1"/>
</dbReference>
<organism evidence="2 3">
    <name type="scientific">Flavimobilis rhizosphaerae</name>
    <dbReference type="NCBI Taxonomy" id="2775421"/>
    <lineage>
        <taxon>Bacteria</taxon>
        <taxon>Bacillati</taxon>
        <taxon>Actinomycetota</taxon>
        <taxon>Actinomycetes</taxon>
        <taxon>Micrococcales</taxon>
        <taxon>Jonesiaceae</taxon>
        <taxon>Flavimobilis</taxon>
    </lineage>
</organism>
<dbReference type="Pfam" id="PF04954">
    <property type="entry name" value="SIP"/>
    <property type="match status" value="1"/>
</dbReference>
<dbReference type="EMBL" id="JACZDF010000001">
    <property type="protein sequence ID" value="MBD9697939.1"/>
    <property type="molecule type" value="Genomic_DNA"/>
</dbReference>
<evidence type="ECO:0000313" key="3">
    <source>
        <dbReference type="Proteomes" id="UP000642107"/>
    </source>
</evidence>
<dbReference type="SUPFAM" id="SSF63380">
    <property type="entry name" value="Riboflavin synthase domain-like"/>
    <property type="match status" value="1"/>
</dbReference>
<dbReference type="InterPro" id="IPR007037">
    <property type="entry name" value="SIP_rossman_dom"/>
</dbReference>
<dbReference type="Gene3D" id="3.40.50.80">
    <property type="entry name" value="Nucleotide-binding domain of ferredoxin-NADP reductase (FNR) module"/>
    <property type="match status" value="1"/>
</dbReference>
<keyword evidence="3" id="KW-1185">Reference proteome</keyword>
<evidence type="ECO:0000313" key="2">
    <source>
        <dbReference type="EMBL" id="MBD9697939.1"/>
    </source>
</evidence>
<dbReference type="Proteomes" id="UP000642107">
    <property type="component" value="Unassembled WGS sequence"/>
</dbReference>
<name>A0ABR9DLB9_9MICO</name>
<dbReference type="PANTHER" id="PTHR30157:SF0">
    <property type="entry name" value="NADPH-DEPENDENT FERRIC-CHELATE REDUCTASE"/>
    <property type="match status" value="1"/>
</dbReference>
<dbReference type="RefSeq" id="WP_192276591.1">
    <property type="nucleotide sequence ID" value="NZ_JACZDF010000001.1"/>
</dbReference>
<proteinExistence type="predicted"/>
<evidence type="ECO:0000259" key="1">
    <source>
        <dbReference type="PROSITE" id="PS51384"/>
    </source>
</evidence>
<dbReference type="PROSITE" id="PS51384">
    <property type="entry name" value="FAD_FR"/>
    <property type="match status" value="1"/>
</dbReference>
<dbReference type="InterPro" id="IPR017927">
    <property type="entry name" value="FAD-bd_FR_type"/>
</dbReference>
<reference evidence="2 3" key="1">
    <citation type="submission" date="2020-09" db="EMBL/GenBank/DDBJ databases">
        <title>Flavimobilis rhizosphaerae sp. nov., isolated from rhizosphere soil of Spartina alterniflora.</title>
        <authorList>
            <person name="Hanqin C."/>
        </authorList>
    </citation>
    <scope>NUCLEOTIDE SEQUENCE [LARGE SCALE GENOMIC DNA]</scope>
    <source>
        <strain evidence="2 3">GY 10621</strain>
    </source>
</reference>
<protein>
    <submittedName>
        <fullName evidence="2">Siderophore-interacting protein</fullName>
    </submittedName>
</protein>
<dbReference type="Pfam" id="PF08021">
    <property type="entry name" value="FAD_binding_9"/>
    <property type="match status" value="1"/>
</dbReference>
<dbReference type="InterPro" id="IPR013113">
    <property type="entry name" value="SIP_FAD-bd"/>
</dbReference>
<dbReference type="CDD" id="cd06193">
    <property type="entry name" value="siderophore_interacting"/>
    <property type="match status" value="1"/>
</dbReference>
<dbReference type="InterPro" id="IPR017938">
    <property type="entry name" value="Riboflavin_synthase-like_b-brl"/>
</dbReference>
<comment type="caution">
    <text evidence="2">The sequence shown here is derived from an EMBL/GenBank/DDBJ whole genome shotgun (WGS) entry which is preliminary data.</text>
</comment>
<dbReference type="PANTHER" id="PTHR30157">
    <property type="entry name" value="FERRIC REDUCTASE, NADPH-DEPENDENT"/>
    <property type="match status" value="1"/>
</dbReference>
<accession>A0ABR9DLB9</accession>
<dbReference type="InterPro" id="IPR039261">
    <property type="entry name" value="FNR_nucleotide-bd"/>
</dbReference>
<dbReference type="InterPro" id="IPR039374">
    <property type="entry name" value="SIP_fam"/>
</dbReference>
<gene>
    <name evidence="2" type="ORF">IGS67_00285</name>
</gene>